<evidence type="ECO:0000256" key="6">
    <source>
        <dbReference type="ARBA" id="ARBA00023065"/>
    </source>
</evidence>
<evidence type="ECO:0000313" key="9">
    <source>
        <dbReference type="EMBL" id="KVW95522.1"/>
    </source>
</evidence>
<dbReference type="NCBIfam" id="NF007031">
    <property type="entry name" value="PRK09496.1-2"/>
    <property type="match status" value="1"/>
</dbReference>
<evidence type="ECO:0000313" key="10">
    <source>
        <dbReference type="Proteomes" id="UP000064243"/>
    </source>
</evidence>
<dbReference type="AlphaFoldDB" id="A0A125BCH7"/>
<dbReference type="InterPro" id="IPR050721">
    <property type="entry name" value="Trk_Ktr_HKT_K-transport"/>
</dbReference>
<dbReference type="EMBL" id="LDUG01000025">
    <property type="protein sequence ID" value="KVW95522.1"/>
    <property type="molecule type" value="Genomic_DNA"/>
</dbReference>
<evidence type="ECO:0000259" key="8">
    <source>
        <dbReference type="PROSITE" id="PS51202"/>
    </source>
</evidence>
<dbReference type="PRINTS" id="PR00335">
    <property type="entry name" value="KUPTAKETRKA"/>
</dbReference>
<dbReference type="Gene3D" id="3.30.70.1450">
    <property type="entry name" value="Regulator of K+ conductance, C-terminal domain"/>
    <property type="match status" value="2"/>
</dbReference>
<dbReference type="RefSeq" id="WP_059755828.1">
    <property type="nucleotide sequence ID" value="NZ_LDUG01000025.1"/>
</dbReference>
<sequence length="457" mass="50345">MKIIILGAGQVGANLAASLVAENNDITVVDLELERLSLLQDRFDLRTVRGHAAHPSILKRAGAEDADMLVAVTQSDETNLVACRIASTLFNIPTRIARIRSADFLEAEGGFLSEHFGVDHIISPEQEVTETLRRLIEHPEALQVLDFADGRVRLVAVRAYHGGPLVGHELQDIKRHMPHIDARVAAIYRRDRGIVPTGITVIEPGDEVFFLARKQDIAAVMRELRHMERPVKRVMIAGGGNIGRRLAARLERDYEVKLIDHNKVTCTLLAEKLHRTLVLCGDATDEDLLEQENVESMDVFCALTNDDEDNIMSALLAKRMGAKRVIALINRAAYVNLVQGGEIDIAISPAQATVGPLLSKIRRGDMAAVHSLRRGAAEVLEIVVHGDFKTSKVVGRRIGDVALPEGSSIAAIIRGEEVLIAHHDTLIEAEDHLILFALNKRIIPKVEKLFQVGFAFF</sequence>
<dbReference type="PATRIC" id="fig|36861.3.peg.1694"/>
<dbReference type="SUPFAM" id="SSF51735">
    <property type="entry name" value="NAD(P)-binding Rossmann-fold domains"/>
    <property type="match status" value="2"/>
</dbReference>
<reference evidence="9 10" key="1">
    <citation type="journal article" date="2015" name="Appl. Environ. Microbiol.">
        <title>Aerobic and Anaerobic Thiosulfate Oxidation by a Cold-Adapted, Subglacial Chemoautotroph.</title>
        <authorList>
            <person name="Harrold Z.R."/>
            <person name="Skidmore M.L."/>
            <person name="Hamilton T.L."/>
            <person name="Desch L."/>
            <person name="Amada K."/>
            <person name="van Gelder W."/>
            <person name="Glover K."/>
            <person name="Roden E.E."/>
            <person name="Boyd E.S."/>
        </authorList>
    </citation>
    <scope>NUCLEOTIDE SEQUENCE [LARGE SCALE GENOMIC DNA]</scope>
    <source>
        <strain evidence="9 10">RG</strain>
    </source>
</reference>
<organism evidence="9 10">
    <name type="scientific">Thiobacillus denitrificans</name>
    <dbReference type="NCBI Taxonomy" id="36861"/>
    <lineage>
        <taxon>Bacteria</taxon>
        <taxon>Pseudomonadati</taxon>
        <taxon>Pseudomonadota</taxon>
        <taxon>Betaproteobacteria</taxon>
        <taxon>Nitrosomonadales</taxon>
        <taxon>Thiobacillaceae</taxon>
        <taxon>Thiobacillus</taxon>
    </lineage>
</organism>
<protein>
    <recommendedName>
        <fullName evidence="1">Trk system potassium uptake protein TrkA</fullName>
    </recommendedName>
</protein>
<comment type="caution">
    <text evidence="9">The sequence shown here is derived from an EMBL/GenBank/DDBJ whole genome shotgun (WGS) entry which is preliminary data.</text>
</comment>
<dbReference type="Pfam" id="PF02080">
    <property type="entry name" value="TrkA_C"/>
    <property type="match status" value="2"/>
</dbReference>
<feature type="domain" description="RCK C-terminal" evidence="8">
    <location>
        <begin position="367"/>
        <end position="452"/>
    </location>
</feature>
<keyword evidence="4" id="KW-0630">Potassium</keyword>
<feature type="domain" description="RCK N-terminal" evidence="7">
    <location>
        <begin position="1"/>
        <end position="122"/>
    </location>
</feature>
<name>A0A125BCH7_THIDE</name>
<dbReference type="FunFam" id="3.40.50.720:FF:000042">
    <property type="entry name" value="Trk system potassium transporter TrkA"/>
    <property type="match status" value="1"/>
</dbReference>
<gene>
    <name evidence="9" type="primary">trkA</name>
    <name evidence="9" type="ORF">ABW22_10155</name>
</gene>
<dbReference type="InterPro" id="IPR003148">
    <property type="entry name" value="RCK_N"/>
</dbReference>
<dbReference type="InterPro" id="IPR006037">
    <property type="entry name" value="RCK_C"/>
</dbReference>
<feature type="domain" description="RCK C-terminal" evidence="8">
    <location>
        <begin position="142"/>
        <end position="226"/>
    </location>
</feature>
<evidence type="ECO:0000256" key="5">
    <source>
        <dbReference type="ARBA" id="ARBA00023027"/>
    </source>
</evidence>
<dbReference type="PROSITE" id="PS51201">
    <property type="entry name" value="RCK_N"/>
    <property type="match status" value="2"/>
</dbReference>
<evidence type="ECO:0000256" key="4">
    <source>
        <dbReference type="ARBA" id="ARBA00022958"/>
    </source>
</evidence>
<dbReference type="InterPro" id="IPR006036">
    <property type="entry name" value="K_uptake_TrkA"/>
</dbReference>
<dbReference type="GO" id="GO:0005886">
    <property type="term" value="C:plasma membrane"/>
    <property type="evidence" value="ECO:0007669"/>
    <property type="project" value="InterPro"/>
</dbReference>
<evidence type="ECO:0000256" key="2">
    <source>
        <dbReference type="ARBA" id="ARBA00022448"/>
    </source>
</evidence>
<dbReference type="OrthoDB" id="9775180at2"/>
<dbReference type="NCBIfam" id="NF007030">
    <property type="entry name" value="PRK09496.1-1"/>
    <property type="match status" value="1"/>
</dbReference>
<dbReference type="NCBIfam" id="NF007032">
    <property type="entry name" value="PRK09496.1-4"/>
    <property type="match status" value="1"/>
</dbReference>
<evidence type="ECO:0000256" key="3">
    <source>
        <dbReference type="ARBA" id="ARBA00022538"/>
    </source>
</evidence>
<dbReference type="Gene3D" id="3.40.50.720">
    <property type="entry name" value="NAD(P)-binding Rossmann-like Domain"/>
    <property type="match status" value="2"/>
</dbReference>
<dbReference type="GO" id="GO:0015079">
    <property type="term" value="F:potassium ion transmembrane transporter activity"/>
    <property type="evidence" value="ECO:0007669"/>
    <property type="project" value="InterPro"/>
</dbReference>
<keyword evidence="3" id="KW-0633">Potassium transport</keyword>
<evidence type="ECO:0000259" key="7">
    <source>
        <dbReference type="PROSITE" id="PS51201"/>
    </source>
</evidence>
<dbReference type="PROSITE" id="PS51202">
    <property type="entry name" value="RCK_C"/>
    <property type="match status" value="2"/>
</dbReference>
<dbReference type="PANTHER" id="PTHR43833:SF5">
    <property type="entry name" value="TRK SYSTEM POTASSIUM UPTAKE PROTEIN TRKA"/>
    <property type="match status" value="1"/>
</dbReference>
<proteinExistence type="predicted"/>
<dbReference type="FunFam" id="3.30.70.1450:FF:000001">
    <property type="entry name" value="Trk system potassium transporter TrkA"/>
    <property type="match status" value="1"/>
</dbReference>
<dbReference type="InterPro" id="IPR036291">
    <property type="entry name" value="NAD(P)-bd_dom_sf"/>
</dbReference>
<keyword evidence="5" id="KW-0520">NAD</keyword>
<dbReference type="STRING" id="1123392.GCA_000376425_00483"/>
<dbReference type="NCBIfam" id="NF007039">
    <property type="entry name" value="PRK09496.3-2"/>
    <property type="match status" value="1"/>
</dbReference>
<accession>A0A125BCH7</accession>
<feature type="domain" description="RCK N-terminal" evidence="7">
    <location>
        <begin position="231"/>
        <end position="347"/>
    </location>
</feature>
<dbReference type="Pfam" id="PF02254">
    <property type="entry name" value="TrkA_N"/>
    <property type="match status" value="2"/>
</dbReference>
<dbReference type="SUPFAM" id="SSF116726">
    <property type="entry name" value="TrkA C-terminal domain-like"/>
    <property type="match status" value="2"/>
</dbReference>
<dbReference type="InterPro" id="IPR036721">
    <property type="entry name" value="RCK_C_sf"/>
</dbReference>
<dbReference type="Proteomes" id="UP000064243">
    <property type="component" value="Unassembled WGS sequence"/>
</dbReference>
<dbReference type="PANTHER" id="PTHR43833">
    <property type="entry name" value="POTASSIUM CHANNEL PROTEIN 2-RELATED-RELATED"/>
    <property type="match status" value="1"/>
</dbReference>
<keyword evidence="6" id="KW-0406">Ion transport</keyword>
<evidence type="ECO:0000256" key="1">
    <source>
        <dbReference type="ARBA" id="ARBA00017378"/>
    </source>
</evidence>
<keyword evidence="2" id="KW-0813">Transport</keyword>
<keyword evidence="10" id="KW-1185">Reference proteome</keyword>